<dbReference type="EMBL" id="GGEC01025312">
    <property type="protein sequence ID" value="MBX05796.1"/>
    <property type="molecule type" value="Transcribed_RNA"/>
</dbReference>
<protein>
    <submittedName>
        <fullName evidence="1">Uncharacterized protein</fullName>
    </submittedName>
</protein>
<accession>A0A2P2KJ87</accession>
<proteinExistence type="predicted"/>
<evidence type="ECO:0000313" key="1">
    <source>
        <dbReference type="EMBL" id="MBX05796.1"/>
    </source>
</evidence>
<organism evidence="1">
    <name type="scientific">Rhizophora mucronata</name>
    <name type="common">Asiatic mangrove</name>
    <dbReference type="NCBI Taxonomy" id="61149"/>
    <lineage>
        <taxon>Eukaryota</taxon>
        <taxon>Viridiplantae</taxon>
        <taxon>Streptophyta</taxon>
        <taxon>Embryophyta</taxon>
        <taxon>Tracheophyta</taxon>
        <taxon>Spermatophyta</taxon>
        <taxon>Magnoliopsida</taxon>
        <taxon>eudicotyledons</taxon>
        <taxon>Gunneridae</taxon>
        <taxon>Pentapetalae</taxon>
        <taxon>rosids</taxon>
        <taxon>fabids</taxon>
        <taxon>Malpighiales</taxon>
        <taxon>Rhizophoraceae</taxon>
        <taxon>Rhizophora</taxon>
    </lineage>
</organism>
<reference evidence="1" key="1">
    <citation type="submission" date="2018-02" db="EMBL/GenBank/DDBJ databases">
        <title>Rhizophora mucronata_Transcriptome.</title>
        <authorList>
            <person name="Meera S.P."/>
            <person name="Sreeshan A."/>
            <person name="Augustine A."/>
        </authorList>
    </citation>
    <scope>NUCLEOTIDE SEQUENCE</scope>
    <source>
        <tissue evidence="1">Leaf</tissue>
    </source>
</reference>
<dbReference type="AlphaFoldDB" id="A0A2P2KJ87"/>
<name>A0A2P2KJ87_RHIMU</name>
<sequence>MLVFLTTNSYVIMVTNKAWDRLLLSGSLRTVYCINRGAS</sequence>